<name>A0ABU4JMZ8_9CLOT</name>
<organism evidence="2 3">
    <name type="scientific">Clostridium tanneri</name>
    <dbReference type="NCBI Taxonomy" id="3037988"/>
    <lineage>
        <taxon>Bacteria</taxon>
        <taxon>Bacillati</taxon>
        <taxon>Bacillota</taxon>
        <taxon>Clostridia</taxon>
        <taxon>Eubacteriales</taxon>
        <taxon>Clostridiaceae</taxon>
        <taxon>Clostridium</taxon>
    </lineage>
</organism>
<evidence type="ECO:0000259" key="1">
    <source>
        <dbReference type="Pfam" id="PF14344"/>
    </source>
</evidence>
<protein>
    <submittedName>
        <fullName evidence="2">DUF4397 domain-containing protein</fullName>
    </submittedName>
</protein>
<keyword evidence="3" id="KW-1185">Reference proteome</keyword>
<gene>
    <name evidence="2" type="ORF">P8V03_00050</name>
</gene>
<sequence length="218" mass="24171">MFNCPHLPRLKKQYRNPDPDTYVRVLHASPNAPAVDVYVNNSPVFRNLSYRGFSQYIPLPGGGLYNIKVFPAGTTVNPVINTNIFIPNGRIYTIAVIGELSDISLLPIEDPRIPITPGKASIRFVHLSPDAPNVDITLPNGTKLFSDVAYKEIERYINVNAGTYTLQMRIAGTNNIVLTVPNIRLAPNRFYTIYAVGFASKSPGLQFLIPLDGNSYLH</sequence>
<dbReference type="Proteomes" id="UP001281656">
    <property type="component" value="Unassembled WGS sequence"/>
</dbReference>
<dbReference type="EMBL" id="JARUJP010000001">
    <property type="protein sequence ID" value="MDW8799539.1"/>
    <property type="molecule type" value="Genomic_DNA"/>
</dbReference>
<evidence type="ECO:0000313" key="3">
    <source>
        <dbReference type="Proteomes" id="UP001281656"/>
    </source>
</evidence>
<proteinExistence type="predicted"/>
<dbReference type="Pfam" id="PF14344">
    <property type="entry name" value="DUF4397"/>
    <property type="match status" value="2"/>
</dbReference>
<dbReference type="InterPro" id="IPR025510">
    <property type="entry name" value="DUF4397"/>
</dbReference>
<dbReference type="RefSeq" id="WP_318796272.1">
    <property type="nucleotide sequence ID" value="NZ_JARUJP010000001.1"/>
</dbReference>
<reference evidence="2 3" key="1">
    <citation type="submission" date="2023-04" db="EMBL/GenBank/DDBJ databases">
        <title>Clostridium tannerae sp. nov., isolated from the fecal material of an alpaca.</title>
        <authorList>
            <person name="Miller S."/>
            <person name="Hendry M."/>
            <person name="King J."/>
            <person name="Sankaranarayanan K."/>
            <person name="Lawson P.A."/>
        </authorList>
    </citation>
    <scope>NUCLEOTIDE SEQUENCE [LARGE SCALE GENOMIC DNA]</scope>
    <source>
        <strain evidence="2 3">A1-XYC3</strain>
    </source>
</reference>
<evidence type="ECO:0000313" key="2">
    <source>
        <dbReference type="EMBL" id="MDW8799539.1"/>
    </source>
</evidence>
<feature type="domain" description="DUF4397" evidence="1">
    <location>
        <begin position="22"/>
        <end position="137"/>
    </location>
</feature>
<feature type="domain" description="DUF4397" evidence="1">
    <location>
        <begin position="140"/>
        <end position="207"/>
    </location>
</feature>
<comment type="caution">
    <text evidence="2">The sequence shown here is derived from an EMBL/GenBank/DDBJ whole genome shotgun (WGS) entry which is preliminary data.</text>
</comment>
<accession>A0ABU4JMZ8</accession>